<feature type="transmembrane region" description="Helical" evidence="2">
    <location>
        <begin position="58"/>
        <end position="75"/>
    </location>
</feature>
<keyword evidence="2" id="KW-1133">Transmembrane helix</keyword>
<feature type="transmembrane region" description="Helical" evidence="2">
    <location>
        <begin position="31"/>
        <end position="52"/>
    </location>
</feature>
<gene>
    <name evidence="3" type="ORF">K8U61_18600</name>
</gene>
<evidence type="ECO:0000313" key="3">
    <source>
        <dbReference type="EMBL" id="MBZ5740193.1"/>
    </source>
</evidence>
<feature type="compositionally biased region" description="Acidic residues" evidence="1">
    <location>
        <begin position="1"/>
        <end position="18"/>
    </location>
</feature>
<protein>
    <submittedName>
        <fullName evidence="3">DUF3017 domain-containing protein</fullName>
    </submittedName>
</protein>
<dbReference type="InterPro" id="IPR021385">
    <property type="entry name" value="DUF3017"/>
</dbReference>
<proteinExistence type="predicted"/>
<dbReference type="Proteomes" id="UP000780875">
    <property type="component" value="Unassembled WGS sequence"/>
</dbReference>
<name>A0ABS7UGM6_9ACTN</name>
<sequence>MSEEPEEEPVSAEPLVEEDGQRRYPSTIGGAFYLAVLAVVAVGIGIVTTGSWRLGIRWYAGALIAASVLRAVLPAKDAGMLAVRKRWWDCVLLAGAGAALLFLAASIPDQPM</sequence>
<comment type="caution">
    <text evidence="3">The sequence shown here is derived from an EMBL/GenBank/DDBJ whole genome shotgun (WGS) entry which is preliminary data.</text>
</comment>
<dbReference type="EMBL" id="JAIQZJ010000012">
    <property type="protein sequence ID" value="MBZ5740193.1"/>
    <property type="molecule type" value="Genomic_DNA"/>
</dbReference>
<dbReference type="Pfam" id="PF11222">
    <property type="entry name" value="DUF3017"/>
    <property type="match status" value="1"/>
</dbReference>
<organism evidence="3 4">
    <name type="scientific">Nocardioides mangrovi</name>
    <dbReference type="NCBI Taxonomy" id="2874580"/>
    <lineage>
        <taxon>Bacteria</taxon>
        <taxon>Bacillati</taxon>
        <taxon>Actinomycetota</taxon>
        <taxon>Actinomycetes</taxon>
        <taxon>Propionibacteriales</taxon>
        <taxon>Nocardioidaceae</taxon>
        <taxon>Nocardioides</taxon>
    </lineage>
</organism>
<dbReference type="RefSeq" id="WP_224124552.1">
    <property type="nucleotide sequence ID" value="NZ_JAIQZJ010000012.1"/>
</dbReference>
<evidence type="ECO:0000256" key="2">
    <source>
        <dbReference type="SAM" id="Phobius"/>
    </source>
</evidence>
<keyword evidence="2" id="KW-0812">Transmembrane</keyword>
<keyword evidence="2" id="KW-0472">Membrane</keyword>
<evidence type="ECO:0000313" key="4">
    <source>
        <dbReference type="Proteomes" id="UP000780875"/>
    </source>
</evidence>
<reference evidence="3 4" key="1">
    <citation type="submission" date="2021-09" db="EMBL/GenBank/DDBJ databases">
        <title>Whole genome sequence of Nocardioides sp. GBK3QG-3.</title>
        <authorList>
            <person name="Tuo L."/>
        </authorList>
    </citation>
    <scope>NUCLEOTIDE SEQUENCE [LARGE SCALE GENOMIC DNA]</scope>
    <source>
        <strain evidence="3 4">GBK3QG-3</strain>
    </source>
</reference>
<feature type="region of interest" description="Disordered" evidence="1">
    <location>
        <begin position="1"/>
        <end position="22"/>
    </location>
</feature>
<keyword evidence="4" id="KW-1185">Reference proteome</keyword>
<evidence type="ECO:0000256" key="1">
    <source>
        <dbReference type="SAM" id="MobiDB-lite"/>
    </source>
</evidence>
<accession>A0ABS7UGM6</accession>
<feature type="transmembrane region" description="Helical" evidence="2">
    <location>
        <begin position="87"/>
        <end position="107"/>
    </location>
</feature>